<proteinExistence type="predicted"/>
<dbReference type="GeneID" id="19328614"/>
<sequence length="366" mass="42452">MSSSPDTVGSLLGSIANSLNDSLRMLMFADKRQWGPDEFEQIRALEDALDDAKRDFQELGPLVNGQFYYENDRRTESLEELRVLKTKFDFHAQNFKDWLRTGGPINPIWARETGELKRELHRAQCRAARRIFQSEKEDSVRCLGAFEVYRQQRILEAQRQGQQRQRYEQHREELPRWEGQEAQQRQEDAQTMERTEYSQQPDALERRLSLEELVPACNAVGRFERFGDRDIAFSCDFCDGFIVWEDVQSMPSSRTPLLPGITDQPNWQATTKSISSGEDKTIVFAPLAIANHLGPQSGDWRARIWCPFCDEYTYYQQGDDELDQVKYAQDERGLSDLKAFQEHLEWHHTSVQVPSIAPSTGNCLLM</sequence>
<protein>
    <submittedName>
        <fullName evidence="2">Uncharacterized protein</fullName>
    </submittedName>
</protein>
<dbReference type="HOGENOM" id="CLU_035068_0_0_1"/>
<evidence type="ECO:0000313" key="3">
    <source>
        <dbReference type="Proteomes" id="UP000014074"/>
    </source>
</evidence>
<dbReference type="EMBL" id="KB933326">
    <property type="protein sequence ID" value="EON96686.1"/>
    <property type="molecule type" value="Genomic_DNA"/>
</dbReference>
<organism evidence="2 3">
    <name type="scientific">Phaeoacremonium minimum (strain UCR-PA7)</name>
    <name type="common">Esca disease fungus</name>
    <name type="synonym">Togninia minima</name>
    <dbReference type="NCBI Taxonomy" id="1286976"/>
    <lineage>
        <taxon>Eukaryota</taxon>
        <taxon>Fungi</taxon>
        <taxon>Dikarya</taxon>
        <taxon>Ascomycota</taxon>
        <taxon>Pezizomycotina</taxon>
        <taxon>Sordariomycetes</taxon>
        <taxon>Sordariomycetidae</taxon>
        <taxon>Togniniales</taxon>
        <taxon>Togniniaceae</taxon>
        <taxon>Phaeoacremonium</taxon>
    </lineage>
</organism>
<dbReference type="Proteomes" id="UP000014074">
    <property type="component" value="Unassembled WGS sequence"/>
</dbReference>
<dbReference type="AlphaFoldDB" id="R8BBL0"/>
<evidence type="ECO:0000313" key="2">
    <source>
        <dbReference type="EMBL" id="EON96686.1"/>
    </source>
</evidence>
<feature type="compositionally biased region" description="Basic and acidic residues" evidence="1">
    <location>
        <begin position="165"/>
        <end position="196"/>
    </location>
</feature>
<feature type="region of interest" description="Disordered" evidence="1">
    <location>
        <begin position="160"/>
        <end position="201"/>
    </location>
</feature>
<accession>R8BBL0</accession>
<gene>
    <name evidence="2" type="ORF">UCRPA7_7821</name>
</gene>
<reference evidence="3" key="1">
    <citation type="journal article" date="2013" name="Genome Announc.">
        <title>Draft genome sequence of the ascomycete Phaeoacremonium aleophilum strain UCR-PA7, a causal agent of the esca disease complex in grapevines.</title>
        <authorList>
            <person name="Blanco-Ulate B."/>
            <person name="Rolshausen P."/>
            <person name="Cantu D."/>
        </authorList>
    </citation>
    <scope>NUCLEOTIDE SEQUENCE [LARGE SCALE GENOMIC DNA]</scope>
    <source>
        <strain evidence="3">UCR-PA7</strain>
    </source>
</reference>
<name>R8BBL0_PHAM7</name>
<dbReference type="eggNOG" id="ENOG502RP9B">
    <property type="taxonomic scope" value="Eukaryota"/>
</dbReference>
<keyword evidence="3" id="KW-1185">Reference proteome</keyword>
<dbReference type="OrthoDB" id="5221663at2759"/>
<dbReference type="RefSeq" id="XP_007918534.1">
    <property type="nucleotide sequence ID" value="XM_007920343.1"/>
</dbReference>
<dbReference type="KEGG" id="tmn:UCRPA7_7821"/>
<evidence type="ECO:0000256" key="1">
    <source>
        <dbReference type="SAM" id="MobiDB-lite"/>
    </source>
</evidence>